<dbReference type="PROSITE" id="PS00211">
    <property type="entry name" value="ABC_TRANSPORTER_1"/>
    <property type="match status" value="1"/>
</dbReference>
<dbReference type="InterPro" id="IPR017871">
    <property type="entry name" value="ABC_transporter-like_CS"/>
</dbReference>
<dbReference type="CDD" id="cd03215">
    <property type="entry name" value="ABC_Carb_Monos_II"/>
    <property type="match status" value="1"/>
</dbReference>
<evidence type="ECO:0000256" key="3">
    <source>
        <dbReference type="ARBA" id="ARBA00022741"/>
    </source>
</evidence>
<dbReference type="InterPro" id="IPR003593">
    <property type="entry name" value="AAA+_ATPase"/>
</dbReference>
<dbReference type="GO" id="GO:0005524">
    <property type="term" value="F:ATP binding"/>
    <property type="evidence" value="ECO:0007669"/>
    <property type="project" value="UniProtKB-KW"/>
</dbReference>
<protein>
    <submittedName>
        <fullName evidence="6">Sugar ABC transporter ATP-binding protein</fullName>
    </submittedName>
</protein>
<evidence type="ECO:0000256" key="1">
    <source>
        <dbReference type="ARBA" id="ARBA00022448"/>
    </source>
</evidence>
<keyword evidence="3" id="KW-0547">Nucleotide-binding</keyword>
<dbReference type="SUPFAM" id="SSF52540">
    <property type="entry name" value="P-loop containing nucleoside triphosphate hydrolases"/>
    <property type="match status" value="2"/>
</dbReference>
<dbReference type="PANTHER" id="PTHR43790">
    <property type="entry name" value="CARBOHYDRATE TRANSPORT ATP-BINDING PROTEIN MG119-RELATED"/>
    <property type="match status" value="1"/>
</dbReference>
<organism evidence="6 7">
    <name type="scientific">Streptomyces justiciae</name>
    <dbReference type="NCBI Taxonomy" id="2780140"/>
    <lineage>
        <taxon>Bacteria</taxon>
        <taxon>Bacillati</taxon>
        <taxon>Actinomycetota</taxon>
        <taxon>Actinomycetes</taxon>
        <taxon>Kitasatosporales</taxon>
        <taxon>Streptomycetaceae</taxon>
        <taxon>Streptomyces</taxon>
    </lineage>
</organism>
<feature type="domain" description="ABC transporter" evidence="5">
    <location>
        <begin position="6"/>
        <end position="241"/>
    </location>
</feature>
<evidence type="ECO:0000259" key="5">
    <source>
        <dbReference type="PROSITE" id="PS50893"/>
    </source>
</evidence>
<keyword evidence="1" id="KW-0813">Transport</keyword>
<proteinExistence type="predicted"/>
<dbReference type="PANTHER" id="PTHR43790:SF9">
    <property type="entry name" value="GALACTOFURANOSE TRANSPORTER ATP-BINDING PROTEIN YTFR"/>
    <property type="match status" value="1"/>
</dbReference>
<comment type="caution">
    <text evidence="6">The sequence shown here is derived from an EMBL/GenBank/DDBJ whole genome shotgun (WGS) entry which is preliminary data.</text>
</comment>
<dbReference type="InterPro" id="IPR027417">
    <property type="entry name" value="P-loop_NTPase"/>
</dbReference>
<dbReference type="InterPro" id="IPR050107">
    <property type="entry name" value="ABC_carbohydrate_import_ATPase"/>
</dbReference>
<accession>A0ABU3LMK1</accession>
<sequence>MTTALVEAQGIVKRYGPTTALVDGRLTVLPRESHALVGRNGAGKSTLVNILTGLQSPDEGTVRFDGEPAPALADRDAWRRKVACVYQKPTVVPELTVAENLFINRQPLHRGFISWRRLRADAAELLDTWDVHVDPEARTSDLKVEDRQMVEIARALSFGARFIVLDEPTAQLDNREIERLFTRMRALQESGVTFLFISHHLQEVYEVCQTVTVLRDARWITTAPVADLPRAALVEAMAGETVAEQAVRGRDVDQKAPVLLDARGLTSDAYQDIDLTVRRGEVVGLAGISGSGKIELAESFTGLHTPTSGTAQLDGEQLPFGDVQASLKAGVGCVPRDRHGQGLVFGMSIGDNATMSVLDRLGRFGFVGSDRKRGFAAELIDRLDIHTEGPDQPVSDLSGGNAQKVVMARALASDPRLLVLINPTAGVDVKSKESLLAHVDSARDDGTAVLVVSDELDDLRRCDRVLVLFHGRVVAEHPAGWRDHELIASIEGVDHHG</sequence>
<dbReference type="InterPro" id="IPR003439">
    <property type="entry name" value="ABC_transporter-like_ATP-bd"/>
</dbReference>
<dbReference type="CDD" id="cd03216">
    <property type="entry name" value="ABC_Carb_Monos_I"/>
    <property type="match status" value="1"/>
</dbReference>
<keyword evidence="4 6" id="KW-0067">ATP-binding</keyword>
<evidence type="ECO:0000313" key="6">
    <source>
        <dbReference type="EMBL" id="MDT7840456.1"/>
    </source>
</evidence>
<reference evidence="7" key="1">
    <citation type="submission" date="2023-07" db="EMBL/GenBank/DDBJ databases">
        <title>Draft genome sequence of the endophytic actinobacterium Streptomyces justiciae WPN32, a potential antibiotic producer.</title>
        <authorList>
            <person name="Yasawong M."/>
            <person name="Pana W."/>
            <person name="Ganta P."/>
            <person name="Santapan N."/>
            <person name="Songngamsuk T."/>
            <person name="Phatcharaharikarn M."/>
            <person name="Kerdtoob S."/>
            <person name="Nantapong N."/>
        </authorList>
    </citation>
    <scope>NUCLEOTIDE SEQUENCE [LARGE SCALE GENOMIC DNA]</scope>
    <source>
        <strain evidence="7">WPN32</strain>
    </source>
</reference>
<keyword evidence="2" id="KW-0677">Repeat</keyword>
<dbReference type="Pfam" id="PF00005">
    <property type="entry name" value="ABC_tran"/>
    <property type="match status" value="2"/>
</dbReference>
<dbReference type="Gene3D" id="3.40.50.300">
    <property type="entry name" value="P-loop containing nucleotide triphosphate hydrolases"/>
    <property type="match status" value="2"/>
</dbReference>
<evidence type="ECO:0000313" key="7">
    <source>
        <dbReference type="Proteomes" id="UP001257948"/>
    </source>
</evidence>
<dbReference type="PROSITE" id="PS50893">
    <property type="entry name" value="ABC_TRANSPORTER_2"/>
    <property type="match status" value="2"/>
</dbReference>
<evidence type="ECO:0000256" key="2">
    <source>
        <dbReference type="ARBA" id="ARBA00022737"/>
    </source>
</evidence>
<dbReference type="EMBL" id="JAVTLL010000004">
    <property type="protein sequence ID" value="MDT7840456.1"/>
    <property type="molecule type" value="Genomic_DNA"/>
</dbReference>
<feature type="domain" description="ABC transporter" evidence="5">
    <location>
        <begin position="247"/>
        <end position="495"/>
    </location>
</feature>
<gene>
    <name evidence="6" type="ORF">RQC66_06915</name>
</gene>
<dbReference type="RefSeq" id="WP_314199052.1">
    <property type="nucleotide sequence ID" value="NZ_JAVTLL010000004.1"/>
</dbReference>
<dbReference type="SMART" id="SM00382">
    <property type="entry name" value="AAA"/>
    <property type="match status" value="2"/>
</dbReference>
<evidence type="ECO:0000256" key="4">
    <source>
        <dbReference type="ARBA" id="ARBA00022840"/>
    </source>
</evidence>
<keyword evidence="7" id="KW-1185">Reference proteome</keyword>
<name>A0ABU3LMK1_9ACTN</name>
<dbReference type="Proteomes" id="UP001257948">
    <property type="component" value="Unassembled WGS sequence"/>
</dbReference>